<evidence type="ECO:0000256" key="2">
    <source>
        <dbReference type="ARBA" id="ARBA00022490"/>
    </source>
</evidence>
<evidence type="ECO:0000256" key="4">
    <source>
        <dbReference type="ARBA" id="ARBA00022801"/>
    </source>
</evidence>
<feature type="compositionally biased region" description="Polar residues" evidence="7">
    <location>
        <begin position="192"/>
        <end position="201"/>
    </location>
</feature>
<evidence type="ECO:0000313" key="8">
    <source>
        <dbReference type="EMBL" id="JAS12133.1"/>
    </source>
</evidence>
<dbReference type="AlphaFoldDB" id="A0A1B6CFI4"/>
<dbReference type="EMBL" id="GEDC01025165">
    <property type="protein sequence ID" value="JAS12133.1"/>
    <property type="molecule type" value="Transcribed_RNA"/>
</dbReference>
<dbReference type="Gene3D" id="1.10.1580.10">
    <property type="match status" value="1"/>
</dbReference>
<keyword evidence="3" id="KW-0547">Nucleotide-binding</keyword>
<reference evidence="8" key="1">
    <citation type="submission" date="2015-12" db="EMBL/GenBank/DDBJ databases">
        <title>De novo transcriptome assembly of four potential Pierce s Disease insect vectors from Arizona vineyards.</title>
        <authorList>
            <person name="Tassone E.E."/>
        </authorList>
    </citation>
    <scope>NUCLEOTIDE SEQUENCE</scope>
</reference>
<keyword evidence="4" id="KW-0378">Hydrolase</keyword>
<dbReference type="GO" id="GO:0000054">
    <property type="term" value="P:ribosomal subunit export from nucleus"/>
    <property type="evidence" value="ECO:0007669"/>
    <property type="project" value="TreeGrafter"/>
</dbReference>
<sequence length="229" mass="25630">MLCDCPGLVMPSFVCTKADMIVNGILPIDQMRDHVPPINLVTSLIPRNIIQAQYGIMMPKPLEGEDENRPPTAEELLNSYGFARGFMTQNGQPDNPRSSRYILKDFVNGKLLYCHAPPGICQENFHTFKVKERAHIPENTAIANRAIKISKVTGEDLDKVFFKQTSLGAHTKGIKRIGSAVNLTSNGSIAGSTMSISSVGTNEKPWKKHSEKRNKREKLRRVYRHLDEV</sequence>
<evidence type="ECO:0000256" key="3">
    <source>
        <dbReference type="ARBA" id="ARBA00022741"/>
    </source>
</evidence>
<feature type="region of interest" description="Disordered" evidence="7">
    <location>
        <begin position="192"/>
        <end position="229"/>
    </location>
</feature>
<protein>
    <recommendedName>
        <fullName evidence="6">Large subunit GTPase 1 homolog</fullName>
    </recommendedName>
</protein>
<keyword evidence="2" id="KW-0963">Cytoplasm</keyword>
<proteinExistence type="predicted"/>
<dbReference type="FunFam" id="1.10.1580.10:FF:000008">
    <property type="entry name" value="Large subunit GTPase 1"/>
    <property type="match status" value="1"/>
</dbReference>
<dbReference type="GO" id="GO:0003924">
    <property type="term" value="F:GTPase activity"/>
    <property type="evidence" value="ECO:0007669"/>
    <property type="project" value="InterPro"/>
</dbReference>
<comment type="subcellular location">
    <subcellularLocation>
        <location evidence="1">Cytoplasm</location>
    </subcellularLocation>
</comment>
<gene>
    <name evidence="8" type="ORF">g.5402</name>
</gene>
<dbReference type="GO" id="GO:0005829">
    <property type="term" value="C:cytosol"/>
    <property type="evidence" value="ECO:0007669"/>
    <property type="project" value="TreeGrafter"/>
</dbReference>
<evidence type="ECO:0000256" key="5">
    <source>
        <dbReference type="ARBA" id="ARBA00023134"/>
    </source>
</evidence>
<evidence type="ECO:0000256" key="1">
    <source>
        <dbReference type="ARBA" id="ARBA00004496"/>
    </source>
</evidence>
<dbReference type="InterPro" id="IPR043358">
    <property type="entry name" value="GNL1-like"/>
</dbReference>
<keyword evidence="5" id="KW-0342">GTP-binding</keyword>
<dbReference type="PANTHER" id="PTHR45709">
    <property type="entry name" value="LARGE SUBUNIT GTPASE 1 HOMOLOG-RELATED"/>
    <property type="match status" value="1"/>
</dbReference>
<name>A0A1B6CFI4_9HEMI</name>
<organism evidence="8">
    <name type="scientific">Clastoptera arizonana</name>
    <name type="common">Arizona spittle bug</name>
    <dbReference type="NCBI Taxonomy" id="38151"/>
    <lineage>
        <taxon>Eukaryota</taxon>
        <taxon>Metazoa</taxon>
        <taxon>Ecdysozoa</taxon>
        <taxon>Arthropoda</taxon>
        <taxon>Hexapoda</taxon>
        <taxon>Insecta</taxon>
        <taxon>Pterygota</taxon>
        <taxon>Neoptera</taxon>
        <taxon>Paraneoptera</taxon>
        <taxon>Hemiptera</taxon>
        <taxon>Auchenorrhyncha</taxon>
        <taxon>Cercopoidea</taxon>
        <taxon>Clastopteridae</taxon>
        <taxon>Clastoptera</taxon>
    </lineage>
</organism>
<feature type="compositionally biased region" description="Basic residues" evidence="7">
    <location>
        <begin position="206"/>
        <end position="223"/>
    </location>
</feature>
<accession>A0A1B6CFI4</accession>
<dbReference type="PANTHER" id="PTHR45709:SF2">
    <property type="entry name" value="LARGE SUBUNIT GTPASE 1 HOMOLOG"/>
    <property type="match status" value="1"/>
</dbReference>
<dbReference type="GO" id="GO:0005525">
    <property type="term" value="F:GTP binding"/>
    <property type="evidence" value="ECO:0007669"/>
    <property type="project" value="UniProtKB-KW"/>
</dbReference>
<dbReference type="InterPro" id="IPR023179">
    <property type="entry name" value="GTP-bd_ortho_bundle_sf"/>
</dbReference>
<evidence type="ECO:0000256" key="6">
    <source>
        <dbReference type="ARBA" id="ARBA00040145"/>
    </source>
</evidence>
<evidence type="ECO:0000256" key="7">
    <source>
        <dbReference type="SAM" id="MobiDB-lite"/>
    </source>
</evidence>